<dbReference type="InterPro" id="IPR037607">
    <property type="entry name" value="DGK"/>
</dbReference>
<dbReference type="PANTHER" id="PTHR11255:SF54">
    <property type="entry name" value="DIACYLGLYCEROL KINASE THETA"/>
    <property type="match status" value="1"/>
</dbReference>
<keyword evidence="5" id="KW-0862">Zinc</keyword>
<evidence type="ECO:0000256" key="10">
    <source>
        <dbReference type="SAM" id="MobiDB-lite"/>
    </source>
</evidence>
<dbReference type="GO" id="GO:0004143">
    <property type="term" value="F:ATP-dependent diacylglycerol kinase activity"/>
    <property type="evidence" value="ECO:0007669"/>
    <property type="project" value="UniProtKB-EC"/>
</dbReference>
<keyword evidence="8 11" id="KW-0472">Membrane</keyword>
<dbReference type="EC" id="2.7.1.107" evidence="9"/>
<feature type="compositionally biased region" description="Basic and acidic residues" evidence="10">
    <location>
        <begin position="353"/>
        <end position="363"/>
    </location>
</feature>
<dbReference type="GO" id="GO:0005524">
    <property type="term" value="F:ATP binding"/>
    <property type="evidence" value="ECO:0007669"/>
    <property type="project" value="UniProtKB-KW"/>
</dbReference>
<dbReference type="InterPro" id="IPR001206">
    <property type="entry name" value="Diacylglycerol_kinase_cat_dom"/>
</dbReference>
<keyword evidence="4 9" id="KW-0547">Nucleotide-binding</keyword>
<dbReference type="PROSITE" id="PS50146">
    <property type="entry name" value="DAGK"/>
    <property type="match status" value="1"/>
</dbReference>
<evidence type="ECO:0000256" key="2">
    <source>
        <dbReference type="ARBA" id="ARBA00009280"/>
    </source>
</evidence>
<feature type="compositionally biased region" description="Polar residues" evidence="10">
    <location>
        <begin position="498"/>
        <end position="513"/>
    </location>
</feature>
<evidence type="ECO:0000256" key="7">
    <source>
        <dbReference type="ARBA" id="ARBA00022840"/>
    </source>
</evidence>
<gene>
    <name evidence="13" type="ORF">CHYS00102_LOCUS21148</name>
</gene>
<evidence type="ECO:0000256" key="11">
    <source>
        <dbReference type="SAM" id="Phobius"/>
    </source>
</evidence>
<dbReference type="AlphaFoldDB" id="A0A7S1FVW8"/>
<evidence type="ECO:0000256" key="4">
    <source>
        <dbReference type="ARBA" id="ARBA00022741"/>
    </source>
</evidence>
<proteinExistence type="inferred from homology"/>
<dbReference type="Gene3D" id="3.40.50.10330">
    <property type="entry name" value="Probable inorganic polyphosphate/atp-NAD kinase, domain 1"/>
    <property type="match status" value="1"/>
</dbReference>
<sequence>MTPLVKMVSDWRFRRSQDIDKCIRVDGSEVDTRRNNTTVVTPYTHFPFYGSRRLPSPPLHPVAYVKKSRPSPSRARASLTGAFRRTAISLFSFLLLLFASTFSVAHVSNVDGPDNDKEWTATAGESDFGKYLPFAALLRGFRVLTSACTRSGAISVSVLFFSSLGLLGLPGLSLRYLLPRLCRRLWGDGVDNGARNVGGFSPWGRRRRGMEKDDYESHHAEFVALYPRLSSTEHSRLILPPGCRRIPPISPRKTSALDMLLPHLPPEMLGRRWDEIINLTSDGIRMVGTKGRASVKAVVDMEERGGLWGPAARMVRGGVKAGGAVRDRWEKLVYWGVRKEEIEKDNDESSEEEEKRHKNETILEHPLPLHRYSSTRSRCDCDSVADTDERHRTQEYEGNGRDDGRCEETPRNIPQHVTTELNEIVPTVCQNSLRRKLAQMVPKDEDDNAHKDKIYVLERLSILPPCSPGCPCFLKSSCFQNTKTEMTSLSKSFLPDDTGSTLSSASSQIQATNTPPPQHHESDHPRSLSSSPCGKRRHTSTRRIATMTTTKHHQHLHPPQHFFDAEASAAAIDALSAEVPDRRGYLFAGLDAEDDNEHLTPLLVFVNSRSGGSQGRVLIPQLRRLLNPIQIWDLAEGGPDPVLESFSVLRRLRILVCGGDGTVSWILDAVERLSTTATEGTLCPPIAILPLGTGNDLANIHGWGGGYNNESPLDLLQQVSEAYVSMLDRWEIKIEPNLPKNERGGAERAISTPTHASHLPHVPPLTLSPSTVEIKTFNNYFGIGTDAQAALQFHDMRENAPFLFFSRIINKLWYGILGAENALQSPCIDLPEVVSLEANGVPVPLPLDCQGLLVLNIDSYAGGTPLWSTGSKSGSLMGRYSFEQDEAPGRRYSRRLCRSSSPQRRRIAHMASLEPDYDSDHDSSAMSAPIRRTSSDAVSTHPLHPPEKQRRSTLSEVTSCDFPSSCQDGMLDIVSIRGALHLGQVKVGLSSAQLVCQCREVTLRTRRRLPAQVDGEPFVQEPATWTIRRKKGQAYMLHQSGESGVGIEAEITEILERAERLSVIDKNQRIKLMRMFSLCIETKSREQKVKSSENLVLSLKRAMYDS</sequence>
<dbReference type="GO" id="GO:0016020">
    <property type="term" value="C:membrane"/>
    <property type="evidence" value="ECO:0007669"/>
    <property type="project" value="UniProtKB-SubCell"/>
</dbReference>
<feature type="transmembrane region" description="Helical" evidence="11">
    <location>
        <begin position="86"/>
        <end position="108"/>
    </location>
</feature>
<feature type="domain" description="DAGKc" evidence="12">
    <location>
        <begin position="597"/>
        <end position="736"/>
    </location>
</feature>
<evidence type="ECO:0000313" key="13">
    <source>
        <dbReference type="EMBL" id="CAD8893936.1"/>
    </source>
</evidence>
<comment type="catalytic activity">
    <reaction evidence="9">
        <text>a 1,2-diacyl-sn-glycerol + ATP = a 1,2-diacyl-sn-glycero-3-phosphate + ADP + H(+)</text>
        <dbReference type="Rhea" id="RHEA:10272"/>
        <dbReference type="ChEBI" id="CHEBI:15378"/>
        <dbReference type="ChEBI" id="CHEBI:17815"/>
        <dbReference type="ChEBI" id="CHEBI:30616"/>
        <dbReference type="ChEBI" id="CHEBI:58608"/>
        <dbReference type="ChEBI" id="CHEBI:456216"/>
        <dbReference type="EC" id="2.7.1.107"/>
    </reaction>
</comment>
<feature type="region of interest" description="Disordered" evidence="10">
    <location>
        <begin position="384"/>
        <end position="411"/>
    </location>
</feature>
<dbReference type="SMART" id="SM00045">
    <property type="entry name" value="DAGKa"/>
    <property type="match status" value="1"/>
</dbReference>
<comment type="subcellular location">
    <subcellularLocation>
        <location evidence="1">Membrane</location>
    </subcellularLocation>
</comment>
<protein>
    <recommendedName>
        <fullName evidence="9">Diacylglycerol kinase</fullName>
        <shortName evidence="9">DAG kinase</shortName>
        <ecNumber evidence="9">2.7.1.107</ecNumber>
    </recommendedName>
</protein>
<dbReference type="Pfam" id="PF00609">
    <property type="entry name" value="DAGK_acc"/>
    <property type="match status" value="2"/>
</dbReference>
<feature type="region of interest" description="Disordered" evidence="10">
    <location>
        <begin position="342"/>
        <end position="367"/>
    </location>
</feature>
<keyword evidence="6 9" id="KW-0418">Kinase</keyword>
<keyword evidence="11" id="KW-1133">Transmembrane helix</keyword>
<dbReference type="SMART" id="SM00046">
    <property type="entry name" value="DAGKc"/>
    <property type="match status" value="1"/>
</dbReference>
<feature type="region of interest" description="Disordered" evidence="10">
    <location>
        <begin position="490"/>
        <end position="540"/>
    </location>
</feature>
<accession>A0A7S1FVW8</accession>
<dbReference type="InterPro" id="IPR000756">
    <property type="entry name" value="Diacylglycerol_kin_accessory"/>
</dbReference>
<dbReference type="InterPro" id="IPR016064">
    <property type="entry name" value="NAD/diacylglycerol_kinase_sf"/>
</dbReference>
<dbReference type="Gene3D" id="2.60.200.40">
    <property type="match status" value="1"/>
</dbReference>
<feature type="compositionally biased region" description="Basic and acidic residues" evidence="10">
    <location>
        <begin position="384"/>
        <end position="410"/>
    </location>
</feature>
<keyword evidence="11" id="KW-0812">Transmembrane</keyword>
<evidence type="ECO:0000259" key="12">
    <source>
        <dbReference type="PROSITE" id="PS50146"/>
    </source>
</evidence>
<evidence type="ECO:0000256" key="3">
    <source>
        <dbReference type="ARBA" id="ARBA00022679"/>
    </source>
</evidence>
<dbReference type="GO" id="GO:0007200">
    <property type="term" value="P:phospholipase C-activating G protein-coupled receptor signaling pathway"/>
    <property type="evidence" value="ECO:0007669"/>
    <property type="project" value="InterPro"/>
</dbReference>
<keyword evidence="5" id="KW-0479">Metal-binding</keyword>
<feature type="compositionally biased region" description="Acidic residues" evidence="10">
    <location>
        <begin position="343"/>
        <end position="352"/>
    </location>
</feature>
<evidence type="ECO:0000256" key="6">
    <source>
        <dbReference type="ARBA" id="ARBA00022777"/>
    </source>
</evidence>
<dbReference type="Pfam" id="PF00781">
    <property type="entry name" value="DAGK_cat"/>
    <property type="match status" value="1"/>
</dbReference>
<dbReference type="EMBL" id="HBFR01029067">
    <property type="protein sequence ID" value="CAD8893936.1"/>
    <property type="molecule type" value="Transcribed_RNA"/>
</dbReference>
<evidence type="ECO:0000256" key="1">
    <source>
        <dbReference type="ARBA" id="ARBA00004370"/>
    </source>
</evidence>
<feature type="region of interest" description="Disordered" evidence="10">
    <location>
        <begin position="910"/>
        <end position="956"/>
    </location>
</feature>
<feature type="transmembrane region" description="Helical" evidence="11">
    <location>
        <begin position="156"/>
        <end position="178"/>
    </location>
</feature>
<keyword evidence="3 9" id="KW-0808">Transferase</keyword>
<name>A0A7S1FVW8_9STRA</name>
<keyword evidence="7 9" id="KW-0067">ATP-binding</keyword>
<dbReference type="InterPro" id="IPR017438">
    <property type="entry name" value="ATP-NAD_kinase_N"/>
</dbReference>
<evidence type="ECO:0000256" key="9">
    <source>
        <dbReference type="RuleBase" id="RU361128"/>
    </source>
</evidence>
<keyword evidence="5" id="KW-0863">Zinc-finger</keyword>
<evidence type="ECO:0000256" key="5">
    <source>
        <dbReference type="ARBA" id="ARBA00022771"/>
    </source>
</evidence>
<reference evidence="13" key="1">
    <citation type="submission" date="2021-01" db="EMBL/GenBank/DDBJ databases">
        <authorList>
            <person name="Corre E."/>
            <person name="Pelletier E."/>
            <person name="Niang G."/>
            <person name="Scheremetjew M."/>
            <person name="Finn R."/>
            <person name="Kale V."/>
            <person name="Holt S."/>
            <person name="Cochrane G."/>
            <person name="Meng A."/>
            <person name="Brown T."/>
            <person name="Cohen L."/>
        </authorList>
    </citation>
    <scope>NUCLEOTIDE SEQUENCE</scope>
    <source>
        <strain evidence="13">308</strain>
    </source>
</reference>
<dbReference type="PANTHER" id="PTHR11255">
    <property type="entry name" value="DIACYLGLYCEROL KINASE"/>
    <property type="match status" value="1"/>
</dbReference>
<evidence type="ECO:0000256" key="8">
    <source>
        <dbReference type="ARBA" id="ARBA00023136"/>
    </source>
</evidence>
<comment type="similarity">
    <text evidence="2 9">Belongs to the eukaryotic diacylglycerol kinase family.</text>
</comment>
<organism evidence="13">
    <name type="scientific">Corethron hystrix</name>
    <dbReference type="NCBI Taxonomy" id="216773"/>
    <lineage>
        <taxon>Eukaryota</taxon>
        <taxon>Sar</taxon>
        <taxon>Stramenopiles</taxon>
        <taxon>Ochrophyta</taxon>
        <taxon>Bacillariophyta</taxon>
        <taxon>Coscinodiscophyceae</taxon>
        <taxon>Corethrophycidae</taxon>
        <taxon>Corethrales</taxon>
        <taxon>Corethraceae</taxon>
        <taxon>Corethron</taxon>
    </lineage>
</organism>
<dbReference type="SUPFAM" id="SSF111331">
    <property type="entry name" value="NAD kinase/diacylglycerol kinase-like"/>
    <property type="match status" value="1"/>
</dbReference>
<dbReference type="GO" id="GO:0008270">
    <property type="term" value="F:zinc ion binding"/>
    <property type="evidence" value="ECO:0007669"/>
    <property type="project" value="UniProtKB-KW"/>
</dbReference>